<dbReference type="InterPro" id="IPR000160">
    <property type="entry name" value="GGDEF_dom"/>
</dbReference>
<proteinExistence type="predicted"/>
<dbReference type="GO" id="GO:0005886">
    <property type="term" value="C:plasma membrane"/>
    <property type="evidence" value="ECO:0007669"/>
    <property type="project" value="TreeGrafter"/>
</dbReference>
<dbReference type="CDD" id="cd01949">
    <property type="entry name" value="GGDEF"/>
    <property type="match status" value="1"/>
</dbReference>
<feature type="transmembrane region" description="Helical" evidence="2">
    <location>
        <begin position="61"/>
        <end position="76"/>
    </location>
</feature>
<dbReference type="GO" id="GO:1902201">
    <property type="term" value="P:negative regulation of bacterial-type flagellum-dependent cell motility"/>
    <property type="evidence" value="ECO:0007669"/>
    <property type="project" value="TreeGrafter"/>
</dbReference>
<dbReference type="PANTHER" id="PTHR45138">
    <property type="entry name" value="REGULATORY COMPONENTS OF SENSORY TRANSDUCTION SYSTEM"/>
    <property type="match status" value="1"/>
</dbReference>
<dbReference type="GO" id="GO:0052621">
    <property type="term" value="F:diguanylate cyclase activity"/>
    <property type="evidence" value="ECO:0007669"/>
    <property type="project" value="UniProtKB-EC"/>
</dbReference>
<evidence type="ECO:0000256" key="2">
    <source>
        <dbReference type="SAM" id="Phobius"/>
    </source>
</evidence>
<dbReference type="InterPro" id="IPR029787">
    <property type="entry name" value="Nucleotide_cyclase"/>
</dbReference>
<dbReference type="InterPro" id="IPR050469">
    <property type="entry name" value="Diguanylate_Cyclase"/>
</dbReference>
<dbReference type="Proteomes" id="UP000241346">
    <property type="component" value="Unassembled WGS sequence"/>
</dbReference>
<protein>
    <recommendedName>
        <fullName evidence="1">diguanylate cyclase</fullName>
        <ecNumber evidence="1">2.7.7.65</ecNumber>
    </recommendedName>
</protein>
<organism evidence="4 5">
    <name type="scientific">Photobacterium rosenbergii</name>
    <dbReference type="NCBI Taxonomy" id="294936"/>
    <lineage>
        <taxon>Bacteria</taxon>
        <taxon>Pseudomonadati</taxon>
        <taxon>Pseudomonadota</taxon>
        <taxon>Gammaproteobacteria</taxon>
        <taxon>Vibrionales</taxon>
        <taxon>Vibrionaceae</taxon>
        <taxon>Photobacterium</taxon>
    </lineage>
</organism>
<evidence type="ECO:0000313" key="4">
    <source>
        <dbReference type="EMBL" id="PSW09193.1"/>
    </source>
</evidence>
<sequence length="259" mass="29299">MVKAVSTVICTGLVFLMLVMKIDESFFFSKAEFAIEYLILLSIISISVCAYPVFKKEKKALIGMMFIGIENIYHMIEQITPLDKIVDAIPSPIALFLDDGCILIGIGLLALAIKKIITKYECSQSIDDLTGVFNRKALGSISLKKFDLIFFDLDNFKKLNDEHGHKFGDSVLVLFSQGLKQHTQRNEMIIRFGGDEFIAILLPYRAKPYLAEIKTTLSALNISYSYGIAPNSDRRNLREAINCSDEELYRMKHLKHPQT</sequence>
<keyword evidence="2" id="KW-1133">Transmembrane helix</keyword>
<feature type="transmembrane region" description="Helical" evidence="2">
    <location>
        <begin position="37"/>
        <end position="54"/>
    </location>
</feature>
<dbReference type="RefSeq" id="WP_107300185.1">
    <property type="nucleotide sequence ID" value="NZ_PYMB01000016.1"/>
</dbReference>
<dbReference type="PANTHER" id="PTHR45138:SF6">
    <property type="entry name" value="DIGUANYLATE CYCLASE DGCN"/>
    <property type="match status" value="1"/>
</dbReference>
<evidence type="ECO:0000259" key="3">
    <source>
        <dbReference type="PROSITE" id="PS50887"/>
    </source>
</evidence>
<dbReference type="OrthoDB" id="70510at2"/>
<accession>A0A2T3N7X4</accession>
<gene>
    <name evidence="4" type="ORF">C9J01_21445</name>
</gene>
<keyword evidence="2" id="KW-0472">Membrane</keyword>
<dbReference type="EC" id="2.7.7.65" evidence="1"/>
<feature type="domain" description="GGDEF" evidence="3">
    <location>
        <begin position="144"/>
        <end position="259"/>
    </location>
</feature>
<dbReference type="EMBL" id="PYMB01000016">
    <property type="protein sequence ID" value="PSW09193.1"/>
    <property type="molecule type" value="Genomic_DNA"/>
</dbReference>
<dbReference type="GO" id="GO:0043709">
    <property type="term" value="P:cell adhesion involved in single-species biofilm formation"/>
    <property type="evidence" value="ECO:0007669"/>
    <property type="project" value="TreeGrafter"/>
</dbReference>
<dbReference type="Pfam" id="PF00990">
    <property type="entry name" value="GGDEF"/>
    <property type="match status" value="1"/>
</dbReference>
<comment type="caution">
    <text evidence="4">The sequence shown here is derived from an EMBL/GenBank/DDBJ whole genome shotgun (WGS) entry which is preliminary data.</text>
</comment>
<feature type="transmembrane region" description="Helical" evidence="2">
    <location>
        <begin position="88"/>
        <end position="113"/>
    </location>
</feature>
<dbReference type="Gene3D" id="3.30.70.270">
    <property type="match status" value="1"/>
</dbReference>
<evidence type="ECO:0000313" key="5">
    <source>
        <dbReference type="Proteomes" id="UP000241346"/>
    </source>
</evidence>
<dbReference type="SMART" id="SM00267">
    <property type="entry name" value="GGDEF"/>
    <property type="match status" value="1"/>
</dbReference>
<evidence type="ECO:0000256" key="1">
    <source>
        <dbReference type="ARBA" id="ARBA00012528"/>
    </source>
</evidence>
<dbReference type="SUPFAM" id="SSF55073">
    <property type="entry name" value="Nucleotide cyclase"/>
    <property type="match status" value="1"/>
</dbReference>
<name>A0A2T3N7X4_9GAMM</name>
<reference evidence="4 5" key="1">
    <citation type="submission" date="2018-03" db="EMBL/GenBank/DDBJ databases">
        <title>Whole genome sequencing of Histamine producing bacteria.</title>
        <authorList>
            <person name="Butler K."/>
        </authorList>
    </citation>
    <scope>NUCLEOTIDE SEQUENCE [LARGE SCALE GENOMIC DNA]</scope>
    <source>
        <strain evidence="4 5">DSM 19138</strain>
    </source>
</reference>
<dbReference type="NCBIfam" id="TIGR00254">
    <property type="entry name" value="GGDEF"/>
    <property type="match status" value="1"/>
</dbReference>
<dbReference type="InterPro" id="IPR043128">
    <property type="entry name" value="Rev_trsase/Diguanyl_cyclase"/>
</dbReference>
<dbReference type="PROSITE" id="PS50887">
    <property type="entry name" value="GGDEF"/>
    <property type="match status" value="1"/>
</dbReference>
<keyword evidence="2" id="KW-0812">Transmembrane</keyword>
<dbReference type="AlphaFoldDB" id="A0A2T3N7X4"/>